<evidence type="ECO:0000256" key="1">
    <source>
        <dbReference type="SAM" id="MobiDB-lite"/>
    </source>
</evidence>
<comment type="caution">
    <text evidence="2">The sequence shown here is derived from an EMBL/GenBank/DDBJ whole genome shotgun (WGS) entry which is preliminary data.</text>
</comment>
<evidence type="ECO:0000313" key="3">
    <source>
        <dbReference type="Proteomes" id="UP000030854"/>
    </source>
</evidence>
<proteinExistence type="predicted"/>
<gene>
    <name evidence="2" type="ORF">EV44_g6089</name>
</gene>
<dbReference type="AlphaFoldDB" id="A0A0B1PHX2"/>
<feature type="compositionally biased region" description="Polar residues" evidence="1">
    <location>
        <begin position="93"/>
        <end position="103"/>
    </location>
</feature>
<feature type="region of interest" description="Disordered" evidence="1">
    <location>
        <begin position="48"/>
        <end position="119"/>
    </location>
</feature>
<reference evidence="2 3" key="1">
    <citation type="journal article" date="2014" name="BMC Genomics">
        <title>Adaptive genomic structural variation in the grape powdery mildew pathogen, Erysiphe necator.</title>
        <authorList>
            <person name="Jones L."/>
            <person name="Riaz S."/>
            <person name="Morales-Cruz A."/>
            <person name="Amrine K.C."/>
            <person name="McGuire B."/>
            <person name="Gubler W.D."/>
            <person name="Walker M.A."/>
            <person name="Cantu D."/>
        </authorList>
    </citation>
    <scope>NUCLEOTIDE SEQUENCE [LARGE SCALE GENOMIC DNA]</scope>
    <source>
        <strain evidence="3">c</strain>
    </source>
</reference>
<dbReference type="HOGENOM" id="CLU_1001821_0_0_1"/>
<dbReference type="Proteomes" id="UP000030854">
    <property type="component" value="Unassembled WGS sequence"/>
</dbReference>
<dbReference type="EMBL" id="JNVN01000143">
    <property type="protein sequence ID" value="KHJ36119.1"/>
    <property type="molecule type" value="Genomic_DNA"/>
</dbReference>
<organism evidence="2 3">
    <name type="scientific">Uncinula necator</name>
    <name type="common">Grape powdery mildew</name>
    <dbReference type="NCBI Taxonomy" id="52586"/>
    <lineage>
        <taxon>Eukaryota</taxon>
        <taxon>Fungi</taxon>
        <taxon>Dikarya</taxon>
        <taxon>Ascomycota</taxon>
        <taxon>Pezizomycotina</taxon>
        <taxon>Leotiomycetes</taxon>
        <taxon>Erysiphales</taxon>
        <taxon>Erysiphaceae</taxon>
        <taxon>Erysiphe</taxon>
    </lineage>
</organism>
<name>A0A0B1PHX2_UNCNE</name>
<keyword evidence="3" id="KW-1185">Reference proteome</keyword>
<accession>A0A0B1PHX2</accession>
<evidence type="ECO:0000313" key="2">
    <source>
        <dbReference type="EMBL" id="KHJ36119.1"/>
    </source>
</evidence>
<feature type="compositionally biased region" description="Polar residues" evidence="1">
    <location>
        <begin position="50"/>
        <end position="60"/>
    </location>
</feature>
<feature type="compositionally biased region" description="Low complexity" evidence="1">
    <location>
        <begin position="108"/>
        <end position="119"/>
    </location>
</feature>
<feature type="compositionally biased region" description="Basic and acidic residues" evidence="1">
    <location>
        <begin position="63"/>
        <end position="87"/>
    </location>
</feature>
<protein>
    <submittedName>
        <fullName evidence="2">Putative lyar-type c2hc zinc finger protein</fullName>
    </submittedName>
</protein>
<sequence length="278" mass="31557">MSILAEYFCLHCQRCIPDVSQLRHHFQYCPRADIQRISFAPPPWERGTIDVTQHYDSSDSSDYEAHSDYEDHSDYENYSDFENHSDYGDPSNRGDSSDSNTYRDSGDKASACSSKASSRNCSLGKSVARNYPSCKLVISSELERLLDEALLIPRYREKITLGMGVQALLRGKSLRRGNLHSFLITKPSPNDGELVEGVRVAHIMSPRSRQAELFIRLIDKELNSPRGVNMSKALKRFQLAHGVFDNGRRATGKAIKQRAIWKDLRIRRNGKGELELFA</sequence>